<dbReference type="Bgee" id="WBGene00017875">
    <property type="expression patterns" value="Expressed in material anatomical entity and 3 other cell types or tissues"/>
</dbReference>
<evidence type="ECO:0000256" key="1">
    <source>
        <dbReference type="SAM" id="Phobius"/>
    </source>
</evidence>
<dbReference type="WormBase" id="F28A10.7">
    <property type="protein sequence ID" value="CE19412"/>
    <property type="gene ID" value="WBGene00017875"/>
</dbReference>
<keyword evidence="1" id="KW-0812">Transmembrane</keyword>
<gene>
    <name evidence="2" type="ORF">CELE_F28A10.7</name>
    <name evidence="2 4" type="ORF">F28A10.7</name>
</gene>
<dbReference type="EMBL" id="BX284602">
    <property type="protein sequence ID" value="CCD70089.1"/>
    <property type="molecule type" value="Genomic_DNA"/>
</dbReference>
<keyword evidence="1" id="KW-1133">Transmembrane helix</keyword>
<dbReference type="SMR" id="Q95YB3"/>
<reference evidence="2 3" key="1">
    <citation type="journal article" date="1998" name="Science">
        <title>Genome sequence of the nematode C. elegans: a platform for investigating biology.</title>
        <authorList>
            <consortium name="The C. elegans sequencing consortium"/>
            <person name="Sulson J.E."/>
            <person name="Waterston R."/>
        </authorList>
    </citation>
    <scope>NUCLEOTIDE SEQUENCE [LARGE SCALE GENOMIC DNA]</scope>
    <source>
        <strain evidence="2 3">Bristol N2</strain>
    </source>
</reference>
<protein>
    <submittedName>
        <fullName evidence="2">Uncharacterized protein</fullName>
    </submittedName>
</protein>
<dbReference type="HOGENOM" id="CLU_2086975_0_0_1"/>
<dbReference type="CTD" id="185032"/>
<dbReference type="InParanoid" id="Q95YB3"/>
<evidence type="ECO:0000313" key="2">
    <source>
        <dbReference type="EMBL" id="CCD70089.1"/>
    </source>
</evidence>
<dbReference type="KEGG" id="cel:CELE_F28A10.7"/>
<keyword evidence="3" id="KW-1185">Reference proteome</keyword>
<dbReference type="GeneID" id="185032"/>
<organism evidence="2 3">
    <name type="scientific">Caenorhabditis elegans</name>
    <dbReference type="NCBI Taxonomy" id="6239"/>
    <lineage>
        <taxon>Eukaryota</taxon>
        <taxon>Metazoa</taxon>
        <taxon>Ecdysozoa</taxon>
        <taxon>Nematoda</taxon>
        <taxon>Chromadorea</taxon>
        <taxon>Rhabditida</taxon>
        <taxon>Rhabditina</taxon>
        <taxon>Rhabditomorpha</taxon>
        <taxon>Rhabditoidea</taxon>
        <taxon>Rhabditidae</taxon>
        <taxon>Peloderinae</taxon>
        <taxon>Caenorhabditis</taxon>
    </lineage>
</organism>
<dbReference type="AGR" id="WB:WBGene00017875"/>
<proteinExistence type="predicted"/>
<feature type="transmembrane region" description="Helical" evidence="1">
    <location>
        <begin position="56"/>
        <end position="77"/>
    </location>
</feature>
<dbReference type="UCSC" id="F28A10.7">
    <property type="organism name" value="c. elegans"/>
</dbReference>
<dbReference type="AlphaFoldDB" id="Q95YB3"/>
<dbReference type="PaxDb" id="6239-F28A10.7"/>
<evidence type="ECO:0000313" key="3">
    <source>
        <dbReference type="Proteomes" id="UP000001940"/>
    </source>
</evidence>
<dbReference type="FunCoup" id="Q95YB3">
    <property type="interactions" value="300"/>
</dbReference>
<accession>Q95YB3</accession>
<dbReference type="RefSeq" id="NP_493831.1">
    <property type="nucleotide sequence ID" value="NM_061430.1"/>
</dbReference>
<name>Q95YB3_CAEEL</name>
<keyword evidence="1" id="KW-0472">Membrane</keyword>
<dbReference type="Proteomes" id="UP000001940">
    <property type="component" value="Chromosome II"/>
</dbReference>
<evidence type="ECO:0000313" key="4">
    <source>
        <dbReference type="WormBase" id="F28A10.7"/>
    </source>
</evidence>
<sequence>MAWYDSSESAQNCKQYVLSSEYDDCVEDDTCMRTNSMYLECCVKHRYCRWYGNTGFFILMLFVVIICIIVSVAASVVCCCTSWRTGVGQDDPDREHFEDICEENTVSHEATKRSKIA</sequence>